<gene>
    <name evidence="1" type="primary">yhfH</name>
    <name evidence="2" type="ORF">E2K98_22790</name>
    <name evidence="1" type="ORF">RCG21_09515</name>
</gene>
<dbReference type="Proteomes" id="UP001178888">
    <property type="component" value="Unassembled WGS sequence"/>
</dbReference>
<dbReference type="InterPro" id="IPR025432">
    <property type="entry name" value="YhfH-like"/>
</dbReference>
<comment type="caution">
    <text evidence="2">The sequence shown here is derived from an EMBL/GenBank/DDBJ whole genome shotgun (WGS) entry which is preliminary data.</text>
</comment>
<reference evidence="2 3" key="1">
    <citation type="submission" date="2019-03" db="EMBL/GenBank/DDBJ databases">
        <title>Bacillus niacini sp. nov. a Nicotinate-Metabolizing Mesophile Isolated from Soil.</title>
        <authorList>
            <person name="Zhang G."/>
        </authorList>
    </citation>
    <scope>NUCLEOTIDE SEQUENCE [LARGE SCALE GENOMIC DNA]</scope>
    <source>
        <strain evidence="2 3">WN066</strain>
    </source>
</reference>
<dbReference type="RefSeq" id="WP_133338274.1">
    <property type="nucleotide sequence ID" value="NZ_JAVGVR010000001.1"/>
</dbReference>
<evidence type="ECO:0000313" key="4">
    <source>
        <dbReference type="Proteomes" id="UP001178888"/>
    </source>
</evidence>
<evidence type="ECO:0000313" key="2">
    <source>
        <dbReference type="EMBL" id="TDK58475.1"/>
    </source>
</evidence>
<protein>
    <submittedName>
        <fullName evidence="1">Protein YhfH</fullName>
    </submittedName>
    <submittedName>
        <fullName evidence="2">YhfH family protein</fullName>
    </submittedName>
</protein>
<sequence length="57" mass="6858">MCANITIERKDTDYLGFYKNLPSKICSDCGYDIIEQHELYLNKCEQCIKKEYDWDKK</sequence>
<accession>A0A4R5VM98</accession>
<dbReference type="AlphaFoldDB" id="A0A4R5VM98"/>
<evidence type="ECO:0000313" key="3">
    <source>
        <dbReference type="Proteomes" id="UP000295132"/>
    </source>
</evidence>
<keyword evidence="4" id="KW-1185">Reference proteome</keyword>
<evidence type="ECO:0000313" key="1">
    <source>
        <dbReference type="EMBL" id="MDQ6596610.1"/>
    </source>
</evidence>
<organism evidence="2 3">
    <name type="scientific">Bacillus salipaludis</name>
    <dbReference type="NCBI Taxonomy" id="2547811"/>
    <lineage>
        <taxon>Bacteria</taxon>
        <taxon>Bacillati</taxon>
        <taxon>Bacillota</taxon>
        <taxon>Bacilli</taxon>
        <taxon>Bacillales</taxon>
        <taxon>Bacillaceae</taxon>
        <taxon>Bacillus</taxon>
    </lineage>
</organism>
<dbReference type="EMBL" id="SMYO01000013">
    <property type="protein sequence ID" value="TDK58475.1"/>
    <property type="molecule type" value="Genomic_DNA"/>
</dbReference>
<name>A0A4R5VM98_9BACI</name>
<reference evidence="1" key="2">
    <citation type="submission" date="2023-08" db="EMBL/GenBank/DDBJ databases">
        <title>Nitrogen cycling bacteria in agricultural field soils.</title>
        <authorList>
            <person name="Jang J."/>
        </authorList>
    </citation>
    <scope>NUCLEOTIDE SEQUENCE</scope>
    <source>
        <strain evidence="1">PS3-36</strain>
    </source>
</reference>
<dbReference type="Proteomes" id="UP000295132">
    <property type="component" value="Unassembled WGS sequence"/>
</dbReference>
<proteinExistence type="predicted"/>
<dbReference type="Pfam" id="PF14149">
    <property type="entry name" value="YhfH"/>
    <property type="match status" value="1"/>
</dbReference>
<dbReference type="EMBL" id="JAVGVR010000001">
    <property type="protein sequence ID" value="MDQ6596610.1"/>
    <property type="molecule type" value="Genomic_DNA"/>
</dbReference>